<reference evidence="2" key="1">
    <citation type="submission" date="2023-11" db="EMBL/GenBank/DDBJ databases">
        <authorList>
            <person name="Alioto T."/>
            <person name="Alioto T."/>
            <person name="Gomez Garrido J."/>
        </authorList>
    </citation>
    <scope>NUCLEOTIDE SEQUENCE</scope>
</reference>
<dbReference type="Gene3D" id="3.40.140.10">
    <property type="entry name" value="Cytidine Deaminase, domain 2"/>
    <property type="match status" value="1"/>
</dbReference>
<name>A0AAI8YU90_9PEZI</name>
<dbReference type="AlphaFoldDB" id="A0AAI8YU90"/>
<keyword evidence="3" id="KW-1185">Reference proteome</keyword>
<evidence type="ECO:0000259" key="1">
    <source>
        <dbReference type="PROSITE" id="PS51747"/>
    </source>
</evidence>
<dbReference type="InterPro" id="IPR016193">
    <property type="entry name" value="Cytidine_deaminase-like"/>
</dbReference>
<dbReference type="PROSITE" id="PS51747">
    <property type="entry name" value="CYT_DCMP_DEAMINASES_2"/>
    <property type="match status" value="1"/>
</dbReference>
<organism evidence="2 3">
    <name type="scientific">Lecanosticta acicola</name>
    <dbReference type="NCBI Taxonomy" id="111012"/>
    <lineage>
        <taxon>Eukaryota</taxon>
        <taxon>Fungi</taxon>
        <taxon>Dikarya</taxon>
        <taxon>Ascomycota</taxon>
        <taxon>Pezizomycotina</taxon>
        <taxon>Dothideomycetes</taxon>
        <taxon>Dothideomycetidae</taxon>
        <taxon>Mycosphaerellales</taxon>
        <taxon>Mycosphaerellaceae</taxon>
        <taxon>Lecanosticta</taxon>
    </lineage>
</organism>
<comment type="caution">
    <text evidence="2">The sequence shown here is derived from an EMBL/GenBank/DDBJ whole genome shotgun (WGS) entry which is preliminary data.</text>
</comment>
<gene>
    <name evidence="2" type="ORF">LECACI_7A002128</name>
</gene>
<dbReference type="GO" id="GO:0003824">
    <property type="term" value="F:catalytic activity"/>
    <property type="evidence" value="ECO:0007669"/>
    <property type="project" value="InterPro"/>
</dbReference>
<evidence type="ECO:0000313" key="3">
    <source>
        <dbReference type="Proteomes" id="UP001296104"/>
    </source>
</evidence>
<dbReference type="SUPFAM" id="SSF53927">
    <property type="entry name" value="Cytidine deaminase-like"/>
    <property type="match status" value="1"/>
</dbReference>
<dbReference type="GO" id="GO:0006139">
    <property type="term" value="P:nucleobase-containing compound metabolic process"/>
    <property type="evidence" value="ECO:0007669"/>
    <property type="project" value="UniProtKB-ARBA"/>
</dbReference>
<feature type="domain" description="CMP/dCMP-type deaminase" evidence="1">
    <location>
        <begin position="5"/>
        <end position="163"/>
    </location>
</feature>
<dbReference type="EMBL" id="CAVMBE010000009">
    <property type="protein sequence ID" value="CAK3880092.1"/>
    <property type="molecule type" value="Genomic_DNA"/>
</dbReference>
<evidence type="ECO:0000313" key="2">
    <source>
        <dbReference type="EMBL" id="CAK3880092.1"/>
    </source>
</evidence>
<dbReference type="Proteomes" id="UP001296104">
    <property type="component" value="Unassembled WGS sequence"/>
</dbReference>
<accession>A0AAI8YU90</accession>
<dbReference type="Pfam" id="PF18785">
    <property type="entry name" value="Inv-AAD"/>
    <property type="match status" value="1"/>
</dbReference>
<protein>
    <recommendedName>
        <fullName evidence="1">CMP/dCMP-type deaminase domain-containing protein</fullName>
    </recommendedName>
</protein>
<dbReference type="InterPro" id="IPR002125">
    <property type="entry name" value="CMP_dCMP_dom"/>
</dbReference>
<sequence length="184" mass="19782">MSTSPDHLHYLRLALNEARKSPPKSTNFCVGACLVSPSISAQPLVTGFTLECEGNTHAEQCCFIKLAYALNPPSSSVQSSEGIKFPEATVGPHLPADTILYTTMEPCNKRSPGNTPCTERILAVRREDESPAIKTVVVGVSEPDTFVGVNEGKRKLQDAGIEVVHVSGLEDEILRVAKAGHVEE</sequence>
<proteinExistence type="predicted"/>